<keyword evidence="1" id="KW-0812">Transmembrane</keyword>
<accession>A0A6I4IC81</accession>
<dbReference type="RefSeq" id="WP_157541707.1">
    <property type="nucleotide sequence ID" value="NZ_WQLA01000003.1"/>
</dbReference>
<dbReference type="InterPro" id="IPR009825">
    <property type="entry name" value="ECF_substrate-spec-like"/>
</dbReference>
<evidence type="ECO:0000313" key="2">
    <source>
        <dbReference type="EMBL" id="MVN91468.1"/>
    </source>
</evidence>
<evidence type="ECO:0000313" key="3">
    <source>
        <dbReference type="Proteomes" id="UP000434850"/>
    </source>
</evidence>
<keyword evidence="1" id="KW-1133">Transmembrane helix</keyword>
<feature type="transmembrane region" description="Helical" evidence="1">
    <location>
        <begin position="143"/>
        <end position="168"/>
    </location>
</feature>
<gene>
    <name evidence="2" type="ORF">GO816_10065</name>
</gene>
<feature type="transmembrane region" description="Helical" evidence="1">
    <location>
        <begin position="76"/>
        <end position="94"/>
    </location>
</feature>
<comment type="caution">
    <text evidence="2">The sequence shown here is derived from an EMBL/GenBank/DDBJ whole genome shotgun (WGS) entry which is preliminary data.</text>
</comment>
<reference evidence="2 3" key="1">
    <citation type="submission" date="2019-12" db="EMBL/GenBank/DDBJ databases">
        <title>Mucilaginibacter sp. HME9299 genome sequencing and assembly.</title>
        <authorList>
            <person name="Kang H."/>
            <person name="Kim H."/>
            <person name="Joh K."/>
        </authorList>
    </citation>
    <scope>NUCLEOTIDE SEQUENCE [LARGE SCALE GENOMIC DNA]</scope>
    <source>
        <strain evidence="2 3">HME9299</strain>
    </source>
</reference>
<feature type="transmembrane region" description="Helical" evidence="1">
    <location>
        <begin position="12"/>
        <end position="31"/>
    </location>
</feature>
<name>A0A6I4IC81_9SPHI</name>
<keyword evidence="3" id="KW-1185">Reference proteome</keyword>
<protein>
    <submittedName>
        <fullName evidence="2">ECF transporter S component</fullName>
    </submittedName>
</protein>
<dbReference type="Proteomes" id="UP000434850">
    <property type="component" value="Unassembled WGS sequence"/>
</dbReference>
<organism evidence="2 3">
    <name type="scientific">Mucilaginibacter aquatilis</name>
    <dbReference type="NCBI Taxonomy" id="1517760"/>
    <lineage>
        <taxon>Bacteria</taxon>
        <taxon>Pseudomonadati</taxon>
        <taxon>Bacteroidota</taxon>
        <taxon>Sphingobacteriia</taxon>
        <taxon>Sphingobacteriales</taxon>
        <taxon>Sphingobacteriaceae</taxon>
        <taxon>Mucilaginibacter</taxon>
    </lineage>
</organism>
<dbReference type="Pfam" id="PF07155">
    <property type="entry name" value="ECF-ribofla_trS"/>
    <property type="match status" value="1"/>
</dbReference>
<dbReference type="OrthoDB" id="4550662at2"/>
<dbReference type="EMBL" id="WQLA01000003">
    <property type="protein sequence ID" value="MVN91468.1"/>
    <property type="molecule type" value="Genomic_DNA"/>
</dbReference>
<keyword evidence="1" id="KW-0472">Membrane</keyword>
<dbReference type="AlphaFoldDB" id="A0A6I4IC81"/>
<evidence type="ECO:0000256" key="1">
    <source>
        <dbReference type="SAM" id="Phobius"/>
    </source>
</evidence>
<dbReference type="PANTHER" id="PTHR37815:SF3">
    <property type="entry name" value="UPF0397 PROTEIN SPR0429"/>
    <property type="match status" value="1"/>
</dbReference>
<feature type="transmembrane region" description="Helical" evidence="1">
    <location>
        <begin position="106"/>
        <end position="123"/>
    </location>
</feature>
<proteinExistence type="predicted"/>
<dbReference type="GO" id="GO:0016020">
    <property type="term" value="C:membrane"/>
    <property type="evidence" value="ECO:0007669"/>
    <property type="project" value="InterPro"/>
</dbReference>
<dbReference type="Gene3D" id="1.10.1760.20">
    <property type="match status" value="1"/>
</dbReference>
<sequence length="179" mass="18451">MSNNWTLGKTAVVAALTGLSALGTMIIRVPIPVTNGYFNIGDVFVVLAGLWLGPVPGLIVGLVGPTVADAVGFPQFILATAIIKGLEGFVVGLIGRHRGIGVGRRVIAASVGGFIIVAGYFLFEAYIYPYLGSYVPFFKVTDIGGAIVEVPANIAQAVIAVAGGVALWRPLAGSARPDE</sequence>
<dbReference type="PANTHER" id="PTHR37815">
    <property type="entry name" value="UPF0397 PROTEIN BC_2624-RELATED"/>
    <property type="match status" value="1"/>
</dbReference>
<feature type="transmembrane region" description="Helical" evidence="1">
    <location>
        <begin position="43"/>
        <end position="64"/>
    </location>
</feature>